<name>A0A7U9Q2W2_9ACTN</name>
<accession>A0A7U9Q2W2</accession>
<protein>
    <submittedName>
        <fullName evidence="2">Uncharacterized protein</fullName>
    </submittedName>
</protein>
<evidence type="ECO:0000313" key="2">
    <source>
        <dbReference type="EMBL" id="GCD39895.1"/>
    </source>
</evidence>
<proteinExistence type="predicted"/>
<comment type="caution">
    <text evidence="2">The sequence shown here is derived from an EMBL/GenBank/DDBJ whole genome shotgun (WGS) entry which is preliminary data.</text>
</comment>
<feature type="compositionally biased region" description="Low complexity" evidence="1">
    <location>
        <begin position="46"/>
        <end position="61"/>
    </location>
</feature>
<dbReference type="AlphaFoldDB" id="A0A7U9Q2W2"/>
<evidence type="ECO:0000256" key="1">
    <source>
        <dbReference type="SAM" id="MobiDB-lite"/>
    </source>
</evidence>
<evidence type="ECO:0000313" key="3">
    <source>
        <dbReference type="Proteomes" id="UP000287830"/>
    </source>
</evidence>
<feature type="region of interest" description="Disordered" evidence="1">
    <location>
        <begin position="27"/>
        <end position="103"/>
    </location>
</feature>
<sequence length="103" mass="10380">MALLGSVAGFAALPADRAAHRAGLSVTGGRIGMGTMRRRREGTPGPGSAMAASLAQALRAAKGTPAPDGRAVAGSRRPDVRLSDPYAMIAGTDRPDPTGRTAQ</sequence>
<reference evidence="2 3" key="1">
    <citation type="submission" date="2018-11" db="EMBL/GenBank/DDBJ databases">
        <title>Whole genome sequence of Streptomyces chrestomyceticus NBRC 13444(T).</title>
        <authorList>
            <person name="Komaki H."/>
            <person name="Tamura T."/>
        </authorList>
    </citation>
    <scope>NUCLEOTIDE SEQUENCE [LARGE SCALE GENOMIC DNA]</scope>
    <source>
        <strain evidence="2 3">NBRC 13444</strain>
    </source>
</reference>
<organism evidence="2 3">
    <name type="scientific">Streptomyces chrestomyceticus JCM 4735</name>
    <dbReference type="NCBI Taxonomy" id="1306181"/>
    <lineage>
        <taxon>Bacteria</taxon>
        <taxon>Bacillati</taxon>
        <taxon>Actinomycetota</taxon>
        <taxon>Actinomycetes</taxon>
        <taxon>Kitasatosporales</taxon>
        <taxon>Streptomycetaceae</taxon>
        <taxon>Streptomyces</taxon>
    </lineage>
</organism>
<dbReference type="EMBL" id="BHZC01000001">
    <property type="protein sequence ID" value="GCD39895.1"/>
    <property type="molecule type" value="Genomic_DNA"/>
</dbReference>
<gene>
    <name evidence="2" type="ORF">OEIGOIKO_07752</name>
</gene>
<dbReference type="Proteomes" id="UP000287830">
    <property type="component" value="Unassembled WGS sequence"/>
</dbReference>